<evidence type="ECO:0000259" key="4">
    <source>
        <dbReference type="Pfam" id="PF13359"/>
    </source>
</evidence>
<protein>
    <recommendedName>
        <fullName evidence="8">DDE Tnp4 domain-containing protein</fullName>
    </recommendedName>
</protein>
<gene>
    <name evidence="6" type="ORF">LSALG_LOCUS35419</name>
</gene>
<evidence type="ECO:0000259" key="3">
    <source>
        <dbReference type="Pfam" id="PF12776"/>
    </source>
</evidence>
<feature type="domain" description="DUF8040" evidence="5">
    <location>
        <begin position="321"/>
        <end position="415"/>
    </location>
</feature>
<dbReference type="Pfam" id="PF26138">
    <property type="entry name" value="DUF8040"/>
    <property type="match status" value="1"/>
</dbReference>
<reference evidence="6" key="1">
    <citation type="submission" date="2023-04" db="EMBL/GenBank/DDBJ databases">
        <authorList>
            <person name="Vijverberg K."/>
            <person name="Xiong W."/>
            <person name="Schranz E."/>
        </authorList>
    </citation>
    <scope>NUCLEOTIDE SEQUENCE</scope>
</reference>
<evidence type="ECO:0000313" key="7">
    <source>
        <dbReference type="Proteomes" id="UP001177003"/>
    </source>
</evidence>
<evidence type="ECO:0000313" key="6">
    <source>
        <dbReference type="EMBL" id="CAI9296561.1"/>
    </source>
</evidence>
<dbReference type="Pfam" id="PF13359">
    <property type="entry name" value="DDE_Tnp_4"/>
    <property type="match status" value="1"/>
</dbReference>
<evidence type="ECO:0000256" key="2">
    <source>
        <dbReference type="ARBA" id="ARBA00022723"/>
    </source>
</evidence>
<dbReference type="InterPro" id="IPR024752">
    <property type="entry name" value="Myb/SANT-like_dom"/>
</dbReference>
<dbReference type="GO" id="GO:0046872">
    <property type="term" value="F:metal ion binding"/>
    <property type="evidence" value="ECO:0007669"/>
    <property type="project" value="UniProtKB-KW"/>
</dbReference>
<dbReference type="Proteomes" id="UP001177003">
    <property type="component" value="Chromosome 8"/>
</dbReference>
<dbReference type="PANTHER" id="PTHR31704:SF37">
    <property type="entry name" value="HEAT SHOCK PROTEIN"/>
    <property type="match status" value="1"/>
</dbReference>
<organism evidence="6 7">
    <name type="scientific">Lactuca saligna</name>
    <name type="common">Willowleaf lettuce</name>
    <dbReference type="NCBI Taxonomy" id="75948"/>
    <lineage>
        <taxon>Eukaryota</taxon>
        <taxon>Viridiplantae</taxon>
        <taxon>Streptophyta</taxon>
        <taxon>Embryophyta</taxon>
        <taxon>Tracheophyta</taxon>
        <taxon>Spermatophyta</taxon>
        <taxon>Magnoliopsida</taxon>
        <taxon>eudicotyledons</taxon>
        <taxon>Gunneridae</taxon>
        <taxon>Pentapetalae</taxon>
        <taxon>asterids</taxon>
        <taxon>campanulids</taxon>
        <taxon>Asterales</taxon>
        <taxon>Asteraceae</taxon>
        <taxon>Cichorioideae</taxon>
        <taxon>Cichorieae</taxon>
        <taxon>Lactucinae</taxon>
        <taxon>Lactuca</taxon>
    </lineage>
</organism>
<dbReference type="EMBL" id="OX465084">
    <property type="protein sequence ID" value="CAI9296561.1"/>
    <property type="molecule type" value="Genomic_DNA"/>
</dbReference>
<name>A0AA36EH94_LACSI</name>
<comment type="cofactor">
    <cofactor evidence="1">
        <name>a divalent metal cation</name>
        <dbReference type="ChEBI" id="CHEBI:60240"/>
    </cofactor>
</comment>
<dbReference type="Pfam" id="PF12776">
    <property type="entry name" value="Myb_DNA-bind_3"/>
    <property type="match status" value="1"/>
</dbReference>
<feature type="domain" description="Myb/SANT-like" evidence="3">
    <location>
        <begin position="91"/>
        <end position="185"/>
    </location>
</feature>
<sequence length="674" mass="78838">MEKERIEKWRQHRTYLIDYSVEVRGGAISRDCRLPIGRCRGGQELQRTSLKRLRLSGVGMSSPFAKLVMDTVNVHDMDFDTTKVKVTNRFNWDPHTFKIFLEECMTELKNGNRASSYFKSVVCQNICKRLLERTGKELDRNQMKNKWDIMSKEFKYYDRLTKLETGISVDLVKNTISTSKEWWDDKIKEDKEFAKFKDKNLDVYQTYYKALFRDTVAIGDKAKVPCEFGDNSTPNDVQLVDITDGKEDSDEVLLFDDVDPFFTIDSSSMNRRGKKLTPSDDLCDEIEENEEIQTLLLCGLAVKGLLLTQKLKNVCRRRRSSTRTGSMLINEILNDHESRCYQLFRLEVSVFNMLCRDLVAHYGLKKSHRVSIEESLSIFWLYLAHGCGNRLVQEFFNHSGETIHRHFHKVLDVVVNLSKDIIKPNANYNETIPEHILNIPRYYPYFKASVPQHEQIKFIGRKNCVIQNIMAACDFNMCFTFAWAGWEGTSHDTRIFNEARRRREVKFPLRADGNYYLVDARYPNTKGYLAPYKGSNIRYHIPDFRRGQTSASREPKGFKEKFNYYHSSLRNIIERTFGVWKARWVLLRDMHVNFDFETHVKIVLASMAIHNYIRMSGSGDATFQIAQEESYIPRNDEGPNNGIELHDEVSSTQRRTEDMYMCAVRDMIAEQIYL</sequence>
<keyword evidence="7" id="KW-1185">Reference proteome</keyword>
<feature type="domain" description="DDE Tnp4" evidence="4">
    <location>
        <begin position="453"/>
        <end position="611"/>
    </location>
</feature>
<proteinExistence type="predicted"/>
<evidence type="ECO:0000259" key="5">
    <source>
        <dbReference type="Pfam" id="PF26138"/>
    </source>
</evidence>
<accession>A0AA36EH94</accession>
<evidence type="ECO:0008006" key="8">
    <source>
        <dbReference type="Google" id="ProtNLM"/>
    </source>
</evidence>
<dbReference type="PANTHER" id="PTHR31704">
    <property type="entry name" value="MYB/SANT-LIKE DNA-BINDING DOMAIN PROTEIN-RELATED"/>
    <property type="match status" value="1"/>
</dbReference>
<dbReference type="InterPro" id="IPR058353">
    <property type="entry name" value="DUF8040"/>
</dbReference>
<dbReference type="InterPro" id="IPR027806">
    <property type="entry name" value="HARBI1_dom"/>
</dbReference>
<dbReference type="AlphaFoldDB" id="A0AA36EH94"/>
<evidence type="ECO:0000256" key="1">
    <source>
        <dbReference type="ARBA" id="ARBA00001968"/>
    </source>
</evidence>
<keyword evidence="2" id="KW-0479">Metal-binding</keyword>